<dbReference type="GO" id="GO:0005737">
    <property type="term" value="C:cytoplasm"/>
    <property type="evidence" value="ECO:0007669"/>
    <property type="project" value="TreeGrafter"/>
</dbReference>
<dbReference type="AlphaFoldDB" id="A0A663LU65"/>
<dbReference type="PANTHER" id="PTHR15191:SF12">
    <property type="entry name" value="PSI DOMAIN-CONTAINING PROTEIN"/>
    <property type="match status" value="1"/>
</dbReference>
<evidence type="ECO:0000313" key="1">
    <source>
        <dbReference type="Ensembl" id="ENSACUP00000003116.1"/>
    </source>
</evidence>
<dbReference type="Proteomes" id="UP000472269">
    <property type="component" value="Unplaced"/>
</dbReference>
<protein>
    <submittedName>
        <fullName evidence="1">Uncharacterized protein</fullName>
    </submittedName>
</protein>
<organism evidence="1 2">
    <name type="scientific">Athene cunicularia</name>
    <name type="common">Burrowing owl</name>
    <name type="synonym">Speotyto cunicularia</name>
    <dbReference type="NCBI Taxonomy" id="194338"/>
    <lineage>
        <taxon>Eukaryota</taxon>
        <taxon>Metazoa</taxon>
        <taxon>Chordata</taxon>
        <taxon>Craniata</taxon>
        <taxon>Vertebrata</taxon>
        <taxon>Euteleostomi</taxon>
        <taxon>Archelosauria</taxon>
        <taxon>Archosauria</taxon>
        <taxon>Dinosauria</taxon>
        <taxon>Saurischia</taxon>
        <taxon>Theropoda</taxon>
        <taxon>Coelurosauria</taxon>
        <taxon>Aves</taxon>
        <taxon>Neognathae</taxon>
        <taxon>Neoaves</taxon>
        <taxon>Telluraves</taxon>
        <taxon>Strigiformes</taxon>
        <taxon>Strigidae</taxon>
        <taxon>Athene</taxon>
    </lineage>
</organism>
<dbReference type="PANTHER" id="PTHR15191">
    <property type="entry name" value="PROTEIN CBG20567"/>
    <property type="match status" value="1"/>
</dbReference>
<sequence length="85" mass="9841">FVLLISVIINPKSFYPPLYRAPLCSQIFSIIWGVFVSFAQCLWCYTNNTCIDYPVRSILPSSSLCSLSNARWGVCWRFAFLKPYF</sequence>
<reference evidence="1" key="1">
    <citation type="submission" date="2025-08" db="UniProtKB">
        <authorList>
            <consortium name="Ensembl"/>
        </authorList>
    </citation>
    <scope>IDENTIFICATION</scope>
</reference>
<dbReference type="Ensembl" id="ENSACUT00000003307.1">
    <property type="protein sequence ID" value="ENSACUP00000003116.1"/>
    <property type="gene ID" value="ENSACUG00000002151.1"/>
</dbReference>
<accession>A0A663LU65</accession>
<dbReference type="GO" id="GO:0006606">
    <property type="term" value="P:protein import into nucleus"/>
    <property type="evidence" value="ECO:0007669"/>
    <property type="project" value="TreeGrafter"/>
</dbReference>
<name>A0A663LU65_ATHCN</name>
<dbReference type="GO" id="GO:0005634">
    <property type="term" value="C:nucleus"/>
    <property type="evidence" value="ECO:0007669"/>
    <property type="project" value="TreeGrafter"/>
</dbReference>
<evidence type="ECO:0000313" key="2">
    <source>
        <dbReference type="Proteomes" id="UP000472269"/>
    </source>
</evidence>
<keyword evidence="2" id="KW-1185">Reference proteome</keyword>
<dbReference type="InterPro" id="IPR052304">
    <property type="entry name" value="PTTG1IP"/>
</dbReference>
<proteinExistence type="predicted"/>
<reference evidence="1" key="2">
    <citation type="submission" date="2025-09" db="UniProtKB">
        <authorList>
            <consortium name="Ensembl"/>
        </authorList>
    </citation>
    <scope>IDENTIFICATION</scope>
</reference>